<accession>A0AAW1QR81</accession>
<dbReference type="Proteomes" id="UP001489004">
    <property type="component" value="Unassembled WGS sequence"/>
</dbReference>
<organism evidence="1 2">
    <name type="scientific">[Myrmecia] bisecta</name>
    <dbReference type="NCBI Taxonomy" id="41462"/>
    <lineage>
        <taxon>Eukaryota</taxon>
        <taxon>Viridiplantae</taxon>
        <taxon>Chlorophyta</taxon>
        <taxon>core chlorophytes</taxon>
        <taxon>Trebouxiophyceae</taxon>
        <taxon>Trebouxiales</taxon>
        <taxon>Trebouxiaceae</taxon>
        <taxon>Myrmecia</taxon>
    </lineage>
</organism>
<protein>
    <recommendedName>
        <fullName evidence="3">Kinesin light chain</fullName>
    </recommendedName>
</protein>
<dbReference type="PANTHER" id="PTHR46082:SF6">
    <property type="entry name" value="AAA+ ATPASE DOMAIN-CONTAINING PROTEIN-RELATED"/>
    <property type="match status" value="1"/>
</dbReference>
<dbReference type="Pfam" id="PF13374">
    <property type="entry name" value="TPR_10"/>
    <property type="match status" value="2"/>
</dbReference>
<name>A0AAW1QR81_9CHLO</name>
<comment type="caution">
    <text evidence="1">The sequence shown here is derived from an EMBL/GenBank/DDBJ whole genome shotgun (WGS) entry which is preliminary data.</text>
</comment>
<proteinExistence type="predicted"/>
<dbReference type="EMBL" id="JALJOR010000002">
    <property type="protein sequence ID" value="KAK9823641.1"/>
    <property type="molecule type" value="Genomic_DNA"/>
</dbReference>
<dbReference type="Pfam" id="PF13424">
    <property type="entry name" value="TPR_12"/>
    <property type="match status" value="1"/>
</dbReference>
<evidence type="ECO:0000313" key="1">
    <source>
        <dbReference type="EMBL" id="KAK9823641.1"/>
    </source>
</evidence>
<gene>
    <name evidence="1" type="ORF">WJX72_004395</name>
</gene>
<dbReference type="SUPFAM" id="SSF48452">
    <property type="entry name" value="TPR-like"/>
    <property type="match status" value="2"/>
</dbReference>
<dbReference type="Gene3D" id="1.25.40.10">
    <property type="entry name" value="Tetratricopeptide repeat domain"/>
    <property type="match status" value="2"/>
</dbReference>
<dbReference type="AlphaFoldDB" id="A0AAW1QR81"/>
<evidence type="ECO:0000313" key="2">
    <source>
        <dbReference type="Proteomes" id="UP001489004"/>
    </source>
</evidence>
<evidence type="ECO:0008006" key="3">
    <source>
        <dbReference type="Google" id="ProtNLM"/>
    </source>
</evidence>
<dbReference type="InterPro" id="IPR053137">
    <property type="entry name" value="NLR-like"/>
</dbReference>
<reference evidence="1 2" key="1">
    <citation type="journal article" date="2024" name="Nat. Commun.">
        <title>Phylogenomics reveals the evolutionary origins of lichenization in chlorophyte algae.</title>
        <authorList>
            <person name="Puginier C."/>
            <person name="Libourel C."/>
            <person name="Otte J."/>
            <person name="Skaloud P."/>
            <person name="Haon M."/>
            <person name="Grisel S."/>
            <person name="Petersen M."/>
            <person name="Berrin J.G."/>
            <person name="Delaux P.M."/>
            <person name="Dal Grande F."/>
            <person name="Keller J."/>
        </authorList>
    </citation>
    <scope>NUCLEOTIDE SEQUENCE [LARGE SCALE GENOMIC DNA]</scope>
    <source>
        <strain evidence="1 2">SAG 2043</strain>
    </source>
</reference>
<dbReference type="InterPro" id="IPR011990">
    <property type="entry name" value="TPR-like_helical_dom_sf"/>
</dbReference>
<dbReference type="PANTHER" id="PTHR46082">
    <property type="entry name" value="ATP/GTP-BINDING PROTEIN-RELATED"/>
    <property type="match status" value="1"/>
</dbReference>
<sequence length="281" mass="30575">MSLSKVLQELNAFSDAEVIVKEVLNVRKRMLGPDHPDTMDSVCNMASIQGALGNLEEAAKMNRENWDRRRRVLGPQHPQTVTSVGNLACSLNDMEQFEEAADISLQVLEAGHLTLMSKNNLAWNKYGLGQHEEAVELLRRAVMASDEAAGLGPRHPETLANTSQLATMLWQSGKHSEAFPLLCQVATAYMHTIGLGHPATNDSMSKLARALKESGELAEAAVIYSQIFEACLVFWGPTNNATLGFKSLLTNTLKDMGESAPAADVEQQLLMAGSRVRGLSC</sequence>
<keyword evidence="2" id="KW-1185">Reference proteome</keyword>